<dbReference type="AlphaFoldDB" id="A0A6J4SKP9"/>
<reference evidence="2" key="1">
    <citation type="submission" date="2020-02" db="EMBL/GenBank/DDBJ databases">
        <authorList>
            <person name="Meier V. D."/>
        </authorList>
    </citation>
    <scope>NUCLEOTIDE SEQUENCE</scope>
    <source>
        <strain evidence="2">AVDCRST_MAG69</strain>
    </source>
</reference>
<feature type="compositionally biased region" description="Basic and acidic residues" evidence="1">
    <location>
        <begin position="32"/>
        <end position="41"/>
    </location>
</feature>
<evidence type="ECO:0000313" key="2">
    <source>
        <dbReference type="EMBL" id="CAA9501229.1"/>
    </source>
</evidence>
<organism evidence="2">
    <name type="scientific">uncultured Solirubrobacteraceae bacterium</name>
    <dbReference type="NCBI Taxonomy" id="1162706"/>
    <lineage>
        <taxon>Bacteria</taxon>
        <taxon>Bacillati</taxon>
        <taxon>Actinomycetota</taxon>
        <taxon>Thermoleophilia</taxon>
        <taxon>Solirubrobacterales</taxon>
        <taxon>Solirubrobacteraceae</taxon>
        <taxon>environmental samples</taxon>
    </lineage>
</organism>
<protein>
    <submittedName>
        <fullName evidence="2">Biotin carboxyl carrier protein of methylcrotonyl-CoA carboxylase</fullName>
    </submittedName>
</protein>
<dbReference type="EMBL" id="CADCVP010000203">
    <property type="protein sequence ID" value="CAA9501229.1"/>
    <property type="molecule type" value="Genomic_DNA"/>
</dbReference>
<accession>A0A6J4SKP9</accession>
<evidence type="ECO:0000256" key="1">
    <source>
        <dbReference type="SAM" id="MobiDB-lite"/>
    </source>
</evidence>
<sequence>GRSRSPHHRHCLEDRSQRRRRGGGGRHRGHPRVHEDGDARRGRGRGHRQGDPRRRGTGGLGGRRPDGPRV</sequence>
<name>A0A6J4SKP9_9ACTN</name>
<feature type="non-terminal residue" evidence="2">
    <location>
        <position position="70"/>
    </location>
</feature>
<feature type="compositionally biased region" description="Basic residues" evidence="1">
    <location>
        <begin position="17"/>
        <end position="31"/>
    </location>
</feature>
<gene>
    <name evidence="2" type="ORF">AVDCRST_MAG69-1897</name>
</gene>
<proteinExistence type="predicted"/>
<feature type="compositionally biased region" description="Basic residues" evidence="1">
    <location>
        <begin position="1"/>
        <end position="10"/>
    </location>
</feature>
<feature type="region of interest" description="Disordered" evidence="1">
    <location>
        <begin position="1"/>
        <end position="70"/>
    </location>
</feature>
<feature type="non-terminal residue" evidence="2">
    <location>
        <position position="1"/>
    </location>
</feature>